<evidence type="ECO:0000256" key="6">
    <source>
        <dbReference type="ARBA" id="ARBA00022737"/>
    </source>
</evidence>
<dbReference type="PANTHER" id="PTHR24365">
    <property type="entry name" value="TOLL-LIKE RECEPTOR"/>
    <property type="match status" value="1"/>
</dbReference>
<dbReference type="PANTHER" id="PTHR24365:SF541">
    <property type="entry name" value="PROTEIN TOLL-RELATED"/>
    <property type="match status" value="1"/>
</dbReference>
<dbReference type="SMART" id="SM00369">
    <property type="entry name" value="LRR_TYP"/>
    <property type="match status" value="10"/>
</dbReference>
<dbReference type="InterPro" id="IPR000157">
    <property type="entry name" value="TIR_dom"/>
</dbReference>
<comment type="similarity">
    <text evidence="2">Belongs to the Toll-like receptor family.</text>
</comment>
<dbReference type="InParanoid" id="A0A1S3JM83"/>
<evidence type="ECO:0000256" key="8">
    <source>
        <dbReference type="ARBA" id="ARBA00023136"/>
    </source>
</evidence>
<feature type="transmembrane region" description="Helical" evidence="11">
    <location>
        <begin position="698"/>
        <end position="721"/>
    </location>
</feature>
<dbReference type="GO" id="GO:0038023">
    <property type="term" value="F:signaling receptor activity"/>
    <property type="evidence" value="ECO:0007669"/>
    <property type="project" value="TreeGrafter"/>
</dbReference>
<dbReference type="PROSITE" id="PS50104">
    <property type="entry name" value="TIR"/>
    <property type="match status" value="1"/>
</dbReference>
<keyword evidence="14" id="KW-1185">Reference proteome</keyword>
<keyword evidence="3" id="KW-0433">Leucine-rich repeat</keyword>
<evidence type="ECO:0000256" key="7">
    <source>
        <dbReference type="ARBA" id="ARBA00022989"/>
    </source>
</evidence>
<feature type="domain" description="TIR" evidence="13">
    <location>
        <begin position="748"/>
        <end position="891"/>
    </location>
</feature>
<keyword evidence="8 11" id="KW-0472">Membrane</keyword>
<dbReference type="OrthoDB" id="6087234at2759"/>
<evidence type="ECO:0000313" key="15">
    <source>
        <dbReference type="RefSeq" id="XP_013411236.1"/>
    </source>
</evidence>
<dbReference type="InterPro" id="IPR001611">
    <property type="entry name" value="Leu-rich_rpt"/>
</dbReference>
<dbReference type="SMART" id="SM00255">
    <property type="entry name" value="TIR"/>
    <property type="match status" value="1"/>
</dbReference>
<dbReference type="InterPro" id="IPR032675">
    <property type="entry name" value="LRR_dom_sf"/>
</dbReference>
<evidence type="ECO:0000256" key="10">
    <source>
        <dbReference type="ARBA" id="ARBA00023180"/>
    </source>
</evidence>
<dbReference type="Proteomes" id="UP000085678">
    <property type="component" value="Unplaced"/>
</dbReference>
<proteinExistence type="inferred from homology"/>
<keyword evidence="5 12" id="KW-0732">Signal</keyword>
<evidence type="ECO:0000256" key="1">
    <source>
        <dbReference type="ARBA" id="ARBA00004479"/>
    </source>
</evidence>
<name>A0A1S3JM83_LINAN</name>
<dbReference type="AlphaFoldDB" id="A0A1S3JM83"/>
<dbReference type="GO" id="GO:0005886">
    <property type="term" value="C:plasma membrane"/>
    <property type="evidence" value="ECO:0007669"/>
    <property type="project" value="TreeGrafter"/>
</dbReference>
<sequence>MGLKSSSATTLSKLRIHLWVSTLALLAPAIALGKPYQPVDIYRTCKVTRDSTWNGLKVDCTHRNLSSFPTLPSNTTTAILKGNIFKNLKRQSLAHLTELRVLCLRECQIKKIDHDAFQSLGQLNELNLESNGLRNMSSGLLRPLKRLKTLCLSGNRDILGNVFEDARRKMFQGLESLENLHLASTALTAVPSGMFSKNQNLSLINLSNNKLKRIPEDITALPYLKGIELSGNQISSLRLGNPINSASELHVWLKSNAISKITREDMKAYSRIHGLTLDIQRNHLTHVATDTFADFKYISGLVLSGNPICKSGRHGSNCIGLQNLTKSLHSMSVNSLNLDKIGLNVYNLTGDYFVHLSNSNVTELSLNGNTMTVVHHTAFLPLKHLRTLNLGNCDIETFQLVNLGQLQTLKLPSNKLQSFEILSEILEKCLKLSELDLSSTFKETGDEDCVIKNHGSLRSLTLSRNNLCKSIVLRNMTSLQTVKMANVTAKKSFNMAKQLHMSMLPSLTTFEFQNNRAYLSKKADIFNNVPTLTELCLDNNQFYRILSIDLDILRDLLRPLRHLRCLSLTANKLTELPLGMFDGLANLTTLDLNLNSLRSLPVEIFRHQRQMTDLHLDRNSIFTLSGHMFANLTALKNFNYARNKIICDCNIRSFQSWLATTSVNVQGPRELCFGPEWAQKTPIKEFRPSWFACDDHSVYLAAISGGCVFFVIFLSAVLYSFRWDILYIYAIYRASGKKSKLGRREPHKTYDAIAMYSPTSVTWIKKHLIPNLERGEDIRFKLCINDRDYIVGDPLVDNVETNMEKSRRILFLLTREYFESQLHETEINLAQVKLFDGFVDKIIFVFLEEVPKTTFKEPLKTMMRHGNCLHWPRKKRVRERTIFWKRLKLALLEARYPVRPGEKTPLLVNENN</sequence>
<dbReference type="SUPFAM" id="SSF52200">
    <property type="entry name" value="Toll/Interleukin receptor TIR domain"/>
    <property type="match status" value="1"/>
</dbReference>
<evidence type="ECO:0000256" key="5">
    <source>
        <dbReference type="ARBA" id="ARBA00022729"/>
    </source>
</evidence>
<keyword evidence="6" id="KW-0677">Repeat</keyword>
<feature type="signal peptide" evidence="12">
    <location>
        <begin position="1"/>
        <end position="33"/>
    </location>
</feature>
<keyword evidence="7 11" id="KW-1133">Transmembrane helix</keyword>
<dbReference type="PROSITE" id="PS51450">
    <property type="entry name" value="LRR"/>
    <property type="match status" value="2"/>
</dbReference>
<evidence type="ECO:0000256" key="11">
    <source>
        <dbReference type="SAM" id="Phobius"/>
    </source>
</evidence>
<evidence type="ECO:0000256" key="2">
    <source>
        <dbReference type="ARBA" id="ARBA00009634"/>
    </source>
</evidence>
<comment type="subcellular location">
    <subcellularLocation>
        <location evidence="1">Membrane</location>
        <topology evidence="1">Single-pass type I membrane protein</topology>
    </subcellularLocation>
</comment>
<dbReference type="Pfam" id="PF13855">
    <property type="entry name" value="LRR_8"/>
    <property type="match status" value="4"/>
</dbReference>
<organism evidence="14 15">
    <name type="scientific">Lingula anatina</name>
    <name type="common">Brachiopod</name>
    <name type="synonym">Lingula unguis</name>
    <dbReference type="NCBI Taxonomy" id="7574"/>
    <lineage>
        <taxon>Eukaryota</taxon>
        <taxon>Metazoa</taxon>
        <taxon>Spiralia</taxon>
        <taxon>Lophotrochozoa</taxon>
        <taxon>Brachiopoda</taxon>
        <taxon>Linguliformea</taxon>
        <taxon>Lingulata</taxon>
        <taxon>Lingulida</taxon>
        <taxon>Linguloidea</taxon>
        <taxon>Lingulidae</taxon>
        <taxon>Lingula</taxon>
    </lineage>
</organism>
<dbReference type="InterPro" id="IPR035897">
    <property type="entry name" value="Toll_tir_struct_dom_sf"/>
</dbReference>
<dbReference type="Pfam" id="PF01582">
    <property type="entry name" value="TIR"/>
    <property type="match status" value="1"/>
</dbReference>
<dbReference type="InterPro" id="IPR000483">
    <property type="entry name" value="Cys-rich_flank_reg_C"/>
</dbReference>
<dbReference type="PRINTS" id="PR01537">
    <property type="entry name" value="INTRLKN1R1F"/>
</dbReference>
<keyword evidence="10" id="KW-0325">Glycoprotein</keyword>
<dbReference type="FunCoup" id="A0A1S3JM83">
    <property type="interactions" value="10"/>
</dbReference>
<dbReference type="RefSeq" id="XP_013411236.1">
    <property type="nucleotide sequence ID" value="XM_013555782.1"/>
</dbReference>
<keyword evidence="4 11" id="KW-0812">Transmembrane</keyword>
<evidence type="ECO:0000256" key="4">
    <source>
        <dbReference type="ARBA" id="ARBA00022692"/>
    </source>
</evidence>
<dbReference type="STRING" id="7574.A0A1S3JM83"/>
<evidence type="ECO:0000259" key="13">
    <source>
        <dbReference type="PROSITE" id="PS50104"/>
    </source>
</evidence>
<accession>A0A1S3JM83</accession>
<dbReference type="KEGG" id="lak:106174288"/>
<reference evidence="15" key="1">
    <citation type="submission" date="2025-08" db="UniProtKB">
        <authorList>
            <consortium name="RefSeq"/>
        </authorList>
    </citation>
    <scope>IDENTIFICATION</scope>
    <source>
        <tissue evidence="15">Gonads</tissue>
    </source>
</reference>
<evidence type="ECO:0000256" key="12">
    <source>
        <dbReference type="SAM" id="SignalP"/>
    </source>
</evidence>
<gene>
    <name evidence="15" type="primary">LOC106174288</name>
</gene>
<dbReference type="InterPro" id="IPR003591">
    <property type="entry name" value="Leu-rich_rpt_typical-subtyp"/>
</dbReference>
<feature type="chain" id="PRO_5010320844" evidence="12">
    <location>
        <begin position="34"/>
        <end position="912"/>
    </location>
</feature>
<dbReference type="Gene3D" id="3.40.50.10140">
    <property type="entry name" value="Toll/interleukin-1 receptor homology (TIR) domain"/>
    <property type="match status" value="1"/>
</dbReference>
<evidence type="ECO:0000256" key="3">
    <source>
        <dbReference type="ARBA" id="ARBA00022614"/>
    </source>
</evidence>
<evidence type="ECO:0000256" key="9">
    <source>
        <dbReference type="ARBA" id="ARBA00023170"/>
    </source>
</evidence>
<dbReference type="GeneID" id="106174288"/>
<dbReference type="Gene3D" id="3.80.10.10">
    <property type="entry name" value="Ribonuclease Inhibitor"/>
    <property type="match status" value="4"/>
</dbReference>
<evidence type="ECO:0000313" key="14">
    <source>
        <dbReference type="Proteomes" id="UP000085678"/>
    </source>
</evidence>
<protein>
    <submittedName>
        <fullName evidence="15">Toll-like receptor 3</fullName>
    </submittedName>
</protein>
<dbReference type="SUPFAM" id="SSF52058">
    <property type="entry name" value="L domain-like"/>
    <property type="match status" value="2"/>
</dbReference>
<dbReference type="SMART" id="SM00082">
    <property type="entry name" value="LRRCT"/>
    <property type="match status" value="1"/>
</dbReference>
<keyword evidence="9" id="KW-0675">Receptor</keyword>
<dbReference type="GO" id="GO:0007165">
    <property type="term" value="P:signal transduction"/>
    <property type="evidence" value="ECO:0007669"/>
    <property type="project" value="InterPro"/>
</dbReference>